<dbReference type="OrthoDB" id="9784013at2"/>
<dbReference type="PROSITE" id="PS00815">
    <property type="entry name" value="AIPM_HOMOCIT_SYNTH_1"/>
    <property type="match status" value="1"/>
</dbReference>
<keyword evidence="4 7" id="KW-0456">Lyase</keyword>
<dbReference type="GO" id="GO:0046912">
    <property type="term" value="F:acyltransferase activity, acyl groups converted into alkyl on transfer"/>
    <property type="evidence" value="ECO:0007669"/>
    <property type="project" value="InterPro"/>
</dbReference>
<dbReference type="EMBL" id="AP011115">
    <property type="protein sequence ID" value="BAH53242.1"/>
    <property type="molecule type" value="Genomic_DNA"/>
</dbReference>
<dbReference type="InterPro" id="IPR013785">
    <property type="entry name" value="Aldolase_TIM"/>
</dbReference>
<dbReference type="PANTHER" id="PTHR42738">
    <property type="entry name" value="HYDROXYMETHYLGLUTARYL-COA LYASE"/>
    <property type="match status" value="1"/>
</dbReference>
<evidence type="ECO:0000256" key="1">
    <source>
        <dbReference type="ARBA" id="ARBA00009405"/>
    </source>
</evidence>
<dbReference type="GO" id="GO:0004419">
    <property type="term" value="F:hydroxymethylglutaryl-CoA lyase activity"/>
    <property type="evidence" value="ECO:0007669"/>
    <property type="project" value="UniProtKB-EC"/>
</dbReference>
<comment type="similarity">
    <text evidence="1">Belongs to the HMG-CoA lyase family.</text>
</comment>
<dbReference type="PATRIC" id="fig|632772.20.peg.5220"/>
<dbReference type="KEGG" id="rop:ROP_49950"/>
<evidence type="ECO:0000313" key="7">
    <source>
        <dbReference type="EMBL" id="BAH53242.1"/>
    </source>
</evidence>
<reference evidence="7 8" key="1">
    <citation type="submission" date="2009-03" db="EMBL/GenBank/DDBJ databases">
        <title>Comparison of the complete genome sequences of Rhodococcus erythropolis PR4 and Rhodococcus opacus B4.</title>
        <authorList>
            <person name="Takarada H."/>
            <person name="Sekine M."/>
            <person name="Hosoyama A."/>
            <person name="Yamada R."/>
            <person name="Fujisawa T."/>
            <person name="Omata S."/>
            <person name="Shimizu A."/>
            <person name="Tsukatani N."/>
            <person name="Tanikawa S."/>
            <person name="Fujita N."/>
            <person name="Harayama S."/>
        </authorList>
    </citation>
    <scope>NUCLEOTIDE SEQUENCE [LARGE SCALE GENOMIC DNA]</scope>
    <source>
        <strain evidence="7 8">B4</strain>
    </source>
</reference>
<dbReference type="AlphaFoldDB" id="C1ATH8"/>
<gene>
    <name evidence="7" type="ordered locus">ROP_49950</name>
</gene>
<dbReference type="HOGENOM" id="CLU_022138_3_2_11"/>
<dbReference type="CDD" id="cd07938">
    <property type="entry name" value="DRE_TIM_HMGL"/>
    <property type="match status" value="1"/>
</dbReference>
<keyword evidence="3" id="KW-0479">Metal-binding</keyword>
<evidence type="ECO:0000256" key="2">
    <source>
        <dbReference type="ARBA" id="ARBA00022679"/>
    </source>
</evidence>
<accession>C1ATH8</accession>
<evidence type="ECO:0000256" key="5">
    <source>
        <dbReference type="RuleBase" id="RU003523"/>
    </source>
</evidence>
<evidence type="ECO:0000313" key="8">
    <source>
        <dbReference type="Proteomes" id="UP000002212"/>
    </source>
</evidence>
<evidence type="ECO:0000259" key="6">
    <source>
        <dbReference type="PROSITE" id="PS50991"/>
    </source>
</evidence>
<organism evidence="7 8">
    <name type="scientific">Rhodococcus opacus (strain B4)</name>
    <dbReference type="NCBI Taxonomy" id="632772"/>
    <lineage>
        <taxon>Bacteria</taxon>
        <taxon>Bacillati</taxon>
        <taxon>Actinomycetota</taxon>
        <taxon>Actinomycetes</taxon>
        <taxon>Mycobacteriales</taxon>
        <taxon>Nocardiaceae</taxon>
        <taxon>Rhodococcus</taxon>
    </lineage>
</organism>
<dbReference type="EC" id="4.1.3.4" evidence="7"/>
<dbReference type="SUPFAM" id="SSF51569">
    <property type="entry name" value="Aldolase"/>
    <property type="match status" value="1"/>
</dbReference>
<name>C1ATH8_RHOOB</name>
<dbReference type="PROSITE" id="PS50991">
    <property type="entry name" value="PYR_CT"/>
    <property type="match status" value="1"/>
</dbReference>
<sequence length="312" mass="33075">MTQTFESRTLLRDVTLRDGLQLTGKMLPTARKLEIARRLLELGVPALEIGSMARPDLVPPMANTVEVISELTEEELDRCWVWVATPRHVEKAAAAGARHFQYCFSASDSHNQANIGRSTEDSLAAMPAAIELAREVGGSIQLCIATSFTCPFEGRVPEQRVIDIANDPRAHGAVDVVVCDTLGQAVPAEVYSLVSRVRLETPQRGIVYHGHDTWGLGVANSLAAVAAGAMTVDGALGGLGGCPFAPGASGNTASEDLLFATRPDWLTPSVFGSLVELSEKTLAELGEANRSKAAQGARSNAAAFEWVIGGGR</sequence>
<dbReference type="GO" id="GO:0046872">
    <property type="term" value="F:metal ion binding"/>
    <property type="evidence" value="ECO:0007669"/>
    <property type="project" value="UniProtKB-KW"/>
</dbReference>
<feature type="domain" description="Pyruvate carboxyltransferase" evidence="6">
    <location>
        <begin position="9"/>
        <end position="275"/>
    </location>
</feature>
<dbReference type="Gene3D" id="3.20.20.70">
    <property type="entry name" value="Aldolase class I"/>
    <property type="match status" value="1"/>
</dbReference>
<dbReference type="InterPro" id="IPR002034">
    <property type="entry name" value="AIPM/Hcit_synth_CS"/>
</dbReference>
<proteinExistence type="inferred from homology"/>
<evidence type="ECO:0000256" key="4">
    <source>
        <dbReference type="ARBA" id="ARBA00023239"/>
    </source>
</evidence>
<dbReference type="Pfam" id="PF00682">
    <property type="entry name" value="HMGL-like"/>
    <property type="match status" value="1"/>
</dbReference>
<dbReference type="RefSeq" id="WP_015888751.1">
    <property type="nucleotide sequence ID" value="NC_012522.1"/>
</dbReference>
<dbReference type="GO" id="GO:0006552">
    <property type="term" value="P:L-leucine catabolic process"/>
    <property type="evidence" value="ECO:0007669"/>
    <property type="project" value="TreeGrafter"/>
</dbReference>
<keyword evidence="2 5" id="KW-0808">Transferase</keyword>
<dbReference type="GO" id="GO:0046951">
    <property type="term" value="P:ketone body biosynthetic process"/>
    <property type="evidence" value="ECO:0007669"/>
    <property type="project" value="TreeGrafter"/>
</dbReference>
<dbReference type="PANTHER" id="PTHR42738:SF7">
    <property type="entry name" value="HYDROXYMETHYLGLUTARYL-COA LYASE"/>
    <property type="match status" value="1"/>
</dbReference>
<comment type="similarity">
    <text evidence="5">Belongs to the alpha-IPM synthase/homocitrate synthase family.</text>
</comment>
<dbReference type="STRING" id="632772.ROP_49950"/>
<dbReference type="InterPro" id="IPR000891">
    <property type="entry name" value="PYR_CT"/>
</dbReference>
<dbReference type="InterPro" id="IPR043594">
    <property type="entry name" value="HMGL"/>
</dbReference>
<evidence type="ECO:0000256" key="3">
    <source>
        <dbReference type="ARBA" id="ARBA00022723"/>
    </source>
</evidence>
<protein>
    <submittedName>
        <fullName evidence="7">Putative hydroxymethylglutaryl-CoA lyase</fullName>
        <ecNumber evidence="7">4.1.3.4</ecNumber>
    </submittedName>
</protein>
<dbReference type="Proteomes" id="UP000002212">
    <property type="component" value="Chromosome"/>
</dbReference>